<dbReference type="eggNOG" id="KOG0865">
    <property type="taxonomic scope" value="Eukaryota"/>
</dbReference>
<dbReference type="GO" id="GO:0006457">
    <property type="term" value="P:protein folding"/>
    <property type="evidence" value="ECO:0007669"/>
    <property type="project" value="TreeGrafter"/>
</dbReference>
<dbReference type="Pfam" id="PF00160">
    <property type="entry name" value="Pro_isomerase"/>
    <property type="match status" value="1"/>
</dbReference>
<dbReference type="GO" id="GO:0003755">
    <property type="term" value="F:peptidyl-prolyl cis-trans isomerase activity"/>
    <property type="evidence" value="ECO:0007669"/>
    <property type="project" value="UniProtKB-UniRule"/>
</dbReference>
<evidence type="ECO:0000313" key="7">
    <source>
        <dbReference type="Proteomes" id="UP000019132"/>
    </source>
</evidence>
<dbReference type="GO" id="GO:0005737">
    <property type="term" value="C:cytoplasm"/>
    <property type="evidence" value="ECO:0007669"/>
    <property type="project" value="TreeGrafter"/>
</dbReference>
<organism evidence="6 7">
    <name type="scientific">Globisporangium ultimum (strain ATCC 200006 / CBS 805.95 / DAOM BR144)</name>
    <name type="common">Pythium ultimum</name>
    <dbReference type="NCBI Taxonomy" id="431595"/>
    <lineage>
        <taxon>Eukaryota</taxon>
        <taxon>Sar</taxon>
        <taxon>Stramenopiles</taxon>
        <taxon>Oomycota</taxon>
        <taxon>Peronosporomycetes</taxon>
        <taxon>Pythiales</taxon>
        <taxon>Pythiaceae</taxon>
        <taxon>Globisporangium</taxon>
    </lineage>
</organism>
<evidence type="ECO:0000256" key="1">
    <source>
        <dbReference type="ARBA" id="ARBA00023110"/>
    </source>
</evidence>
<comment type="similarity">
    <text evidence="3">Belongs to the cyclophilin-type PPIase family.</text>
</comment>
<comment type="function">
    <text evidence="3">PPIases accelerate the folding of proteins. It catalyzes the cis-trans isomerization of proline imidic peptide bonds in oligopeptides.</text>
</comment>
<evidence type="ECO:0000256" key="3">
    <source>
        <dbReference type="RuleBase" id="RU363019"/>
    </source>
</evidence>
<sequence length="129" mass="14054">MRNVKDRFCQSGDFMHHDGSGGECTFDQQDDEPDEDGVRSSTFGDENFILKHTGAGVLSMANSGPDTNTCQFYLHFSPAPSLDNKHVVFGCLLGEDSFATLVKMNHVATERGGPKVPVRIANTGQLYPS</sequence>
<dbReference type="AlphaFoldDB" id="K3WTJ8"/>
<dbReference type="STRING" id="431595.K3WTJ8"/>
<keyword evidence="1 3" id="KW-0697">Rotamase</keyword>
<dbReference type="InterPro" id="IPR002130">
    <property type="entry name" value="Cyclophilin-type_PPIase_dom"/>
</dbReference>
<dbReference type="PROSITE" id="PS50072">
    <property type="entry name" value="CSA_PPIASE_2"/>
    <property type="match status" value="1"/>
</dbReference>
<dbReference type="EnsemblProtists" id="PYU1_T008292">
    <property type="protein sequence ID" value="PYU1_T008292"/>
    <property type="gene ID" value="PYU1_G008276"/>
</dbReference>
<dbReference type="HOGENOM" id="CLU_012062_38_0_1"/>
<dbReference type="InParanoid" id="K3WTJ8"/>
<dbReference type="GO" id="GO:0016018">
    <property type="term" value="F:cyclosporin A binding"/>
    <property type="evidence" value="ECO:0007669"/>
    <property type="project" value="TreeGrafter"/>
</dbReference>
<feature type="region of interest" description="Disordered" evidence="4">
    <location>
        <begin position="20"/>
        <end position="42"/>
    </location>
</feature>
<comment type="catalytic activity">
    <reaction evidence="3">
        <text>[protein]-peptidylproline (omega=180) = [protein]-peptidylproline (omega=0)</text>
        <dbReference type="Rhea" id="RHEA:16237"/>
        <dbReference type="Rhea" id="RHEA-COMP:10747"/>
        <dbReference type="Rhea" id="RHEA-COMP:10748"/>
        <dbReference type="ChEBI" id="CHEBI:83833"/>
        <dbReference type="ChEBI" id="CHEBI:83834"/>
        <dbReference type="EC" id="5.2.1.8"/>
    </reaction>
</comment>
<keyword evidence="7" id="KW-1185">Reference proteome</keyword>
<evidence type="ECO:0000256" key="4">
    <source>
        <dbReference type="SAM" id="MobiDB-lite"/>
    </source>
</evidence>
<dbReference type="Gene3D" id="2.40.100.10">
    <property type="entry name" value="Cyclophilin-like"/>
    <property type="match status" value="1"/>
</dbReference>
<accession>K3WTJ8</accession>
<dbReference type="SUPFAM" id="SSF50891">
    <property type="entry name" value="Cyclophilin-like"/>
    <property type="match status" value="1"/>
</dbReference>
<protein>
    <recommendedName>
        <fullName evidence="3">Peptidyl-prolyl cis-trans isomerase</fullName>
        <shortName evidence="3">PPIase</shortName>
        <ecNumber evidence="3">5.2.1.8</ecNumber>
    </recommendedName>
</protein>
<dbReference type="EC" id="5.2.1.8" evidence="3"/>
<feature type="domain" description="PPIase cyclophilin-type" evidence="5">
    <location>
        <begin position="1"/>
        <end position="125"/>
    </location>
</feature>
<dbReference type="InterPro" id="IPR029000">
    <property type="entry name" value="Cyclophilin-like_dom_sf"/>
</dbReference>
<dbReference type="VEuPathDB" id="FungiDB:PYU1_G008276"/>
<reference evidence="7" key="2">
    <citation type="submission" date="2010-04" db="EMBL/GenBank/DDBJ databases">
        <authorList>
            <person name="Buell R."/>
            <person name="Hamilton J."/>
            <person name="Hostetler J."/>
        </authorList>
    </citation>
    <scope>NUCLEOTIDE SEQUENCE [LARGE SCALE GENOMIC DNA]</scope>
    <source>
        <strain evidence="7">DAOM:BR144</strain>
    </source>
</reference>
<dbReference type="PANTHER" id="PTHR11071">
    <property type="entry name" value="PEPTIDYL-PROLYL CIS-TRANS ISOMERASE"/>
    <property type="match status" value="1"/>
</dbReference>
<keyword evidence="2 3" id="KW-0413">Isomerase</keyword>
<dbReference type="InterPro" id="IPR024936">
    <property type="entry name" value="Cyclophilin-type_PPIase"/>
</dbReference>
<evidence type="ECO:0000313" key="6">
    <source>
        <dbReference type="EnsemblProtists" id="PYU1_T008292"/>
    </source>
</evidence>
<dbReference type="PIRSF" id="PIRSF001467">
    <property type="entry name" value="Peptidylpro_ismrse"/>
    <property type="match status" value="1"/>
</dbReference>
<proteinExistence type="inferred from homology"/>
<dbReference type="Proteomes" id="UP000019132">
    <property type="component" value="Unassembled WGS sequence"/>
</dbReference>
<dbReference type="EMBL" id="GL376619">
    <property type="status" value="NOT_ANNOTATED_CDS"/>
    <property type="molecule type" value="Genomic_DNA"/>
</dbReference>
<evidence type="ECO:0000256" key="2">
    <source>
        <dbReference type="ARBA" id="ARBA00023235"/>
    </source>
</evidence>
<name>K3WTJ8_GLOUD</name>
<dbReference type="PRINTS" id="PR00153">
    <property type="entry name" value="CSAPPISMRASE"/>
</dbReference>
<reference evidence="7" key="1">
    <citation type="journal article" date="2010" name="Genome Biol.">
        <title>Genome sequence of the necrotrophic plant pathogen Pythium ultimum reveals original pathogenicity mechanisms and effector repertoire.</title>
        <authorList>
            <person name="Levesque C.A."/>
            <person name="Brouwer H."/>
            <person name="Cano L."/>
            <person name="Hamilton J.P."/>
            <person name="Holt C."/>
            <person name="Huitema E."/>
            <person name="Raffaele S."/>
            <person name="Robideau G.P."/>
            <person name="Thines M."/>
            <person name="Win J."/>
            <person name="Zerillo M.M."/>
            <person name="Beakes G.W."/>
            <person name="Boore J.L."/>
            <person name="Busam D."/>
            <person name="Dumas B."/>
            <person name="Ferriera S."/>
            <person name="Fuerstenberg S.I."/>
            <person name="Gachon C.M."/>
            <person name="Gaulin E."/>
            <person name="Govers F."/>
            <person name="Grenville-Briggs L."/>
            <person name="Horner N."/>
            <person name="Hostetler J."/>
            <person name="Jiang R.H."/>
            <person name="Johnson J."/>
            <person name="Krajaejun T."/>
            <person name="Lin H."/>
            <person name="Meijer H.J."/>
            <person name="Moore B."/>
            <person name="Morris P."/>
            <person name="Phuntmart V."/>
            <person name="Puiu D."/>
            <person name="Shetty J."/>
            <person name="Stajich J.E."/>
            <person name="Tripathy S."/>
            <person name="Wawra S."/>
            <person name="van West P."/>
            <person name="Whitty B.R."/>
            <person name="Coutinho P.M."/>
            <person name="Henrissat B."/>
            <person name="Martin F."/>
            <person name="Thomas P.D."/>
            <person name="Tyler B.M."/>
            <person name="De Vries R.P."/>
            <person name="Kamoun S."/>
            <person name="Yandell M."/>
            <person name="Tisserat N."/>
            <person name="Buell C.R."/>
        </authorList>
    </citation>
    <scope>NUCLEOTIDE SEQUENCE</scope>
    <source>
        <strain evidence="7">DAOM:BR144</strain>
    </source>
</reference>
<reference evidence="6" key="3">
    <citation type="submission" date="2015-02" db="UniProtKB">
        <authorList>
            <consortium name="EnsemblProtists"/>
        </authorList>
    </citation>
    <scope>IDENTIFICATION</scope>
    <source>
        <strain evidence="6">DAOM BR144</strain>
    </source>
</reference>
<evidence type="ECO:0000259" key="5">
    <source>
        <dbReference type="PROSITE" id="PS50072"/>
    </source>
</evidence>
<dbReference type="PANTHER" id="PTHR11071:SF561">
    <property type="entry name" value="PEPTIDYL-PROLYL CIS-TRANS ISOMERASE D-RELATED"/>
    <property type="match status" value="1"/>
</dbReference>